<dbReference type="EMBL" id="LGUF01000007">
    <property type="protein sequence ID" value="KON89561.1"/>
    <property type="molecule type" value="Genomic_DNA"/>
</dbReference>
<dbReference type="AlphaFoldDB" id="A0A0M0GJE2"/>
<dbReference type="Proteomes" id="UP000037109">
    <property type="component" value="Unassembled WGS sequence"/>
</dbReference>
<evidence type="ECO:0000313" key="3">
    <source>
        <dbReference type="Proteomes" id="UP000037109"/>
    </source>
</evidence>
<evidence type="ECO:0000259" key="1">
    <source>
        <dbReference type="Pfam" id="PF13556"/>
    </source>
</evidence>
<dbReference type="InterPro" id="IPR009057">
    <property type="entry name" value="Homeodomain-like_sf"/>
</dbReference>
<dbReference type="PATRIC" id="fig|1459.3.peg.5263"/>
<dbReference type="STRING" id="1459.AF332_23875"/>
<dbReference type="PANTHER" id="PTHR33744">
    <property type="entry name" value="CARBOHYDRATE DIACID REGULATOR"/>
    <property type="match status" value="1"/>
</dbReference>
<organism evidence="2 3">
    <name type="scientific">Sporosarcina globispora</name>
    <name type="common">Bacillus globisporus</name>
    <dbReference type="NCBI Taxonomy" id="1459"/>
    <lineage>
        <taxon>Bacteria</taxon>
        <taxon>Bacillati</taxon>
        <taxon>Bacillota</taxon>
        <taxon>Bacilli</taxon>
        <taxon>Bacillales</taxon>
        <taxon>Caryophanaceae</taxon>
        <taxon>Sporosarcina</taxon>
    </lineage>
</organism>
<sequence length="297" mass="34440">MFKKLHDQYPGSLLENEKPDFRFYSDMYWFLHEDSGQWLGIPAQDVSADSLVILKTLFEFHDFSIHHAPAAQAWFQFLFSNGEFPSLAKDVPYRLVQFKMSEGEWIREDMEAAFKGFFEKDILIIWDGPAKGVIVEEDHDHLAEEEFLAISNALESDFFVKTAFYIGVPNKIGDHFRNYFKEEQRLFEQASSLLPAERVLKFEKLFPSLVTGNLDALLKKSLLSRLSLLEEDPELLNTVKVFLQNSSNVSLTAKKLYVHRNTLQYRLDKFTEKTGIQLKDFNSALTVYLACLLVEQK</sequence>
<protein>
    <recommendedName>
        <fullName evidence="1">PucR C-terminal helix-turn-helix domain-containing protein</fullName>
    </recommendedName>
</protein>
<reference evidence="3" key="1">
    <citation type="submission" date="2015-07" db="EMBL/GenBank/DDBJ databases">
        <title>Fjat-10036 dsm4.</title>
        <authorList>
            <person name="Liu B."/>
            <person name="Wang J."/>
            <person name="Zhu Y."/>
            <person name="Liu G."/>
            <person name="Chen Q."/>
            <person name="Chen Z."/>
            <person name="Lan J."/>
            <person name="Che J."/>
            <person name="Ge C."/>
            <person name="Shi H."/>
            <person name="Pan Z."/>
            <person name="Liu X."/>
        </authorList>
    </citation>
    <scope>NUCLEOTIDE SEQUENCE [LARGE SCALE GENOMIC DNA]</scope>
    <source>
        <strain evidence="3">DSM 4</strain>
    </source>
</reference>
<dbReference type="Pfam" id="PF13556">
    <property type="entry name" value="HTH_30"/>
    <property type="match status" value="1"/>
</dbReference>
<evidence type="ECO:0000313" key="2">
    <source>
        <dbReference type="EMBL" id="KON89561.1"/>
    </source>
</evidence>
<dbReference type="SUPFAM" id="SSF46689">
    <property type="entry name" value="Homeodomain-like"/>
    <property type="match status" value="1"/>
</dbReference>
<accession>A0A0M0GJE2</accession>
<proteinExistence type="predicted"/>
<dbReference type="OrthoDB" id="9792148at2"/>
<gene>
    <name evidence="2" type="ORF">AF332_23875</name>
</gene>
<feature type="domain" description="PucR C-terminal helix-turn-helix" evidence="1">
    <location>
        <begin position="235"/>
        <end position="292"/>
    </location>
</feature>
<keyword evidence="3" id="KW-1185">Reference proteome</keyword>
<dbReference type="PANTHER" id="PTHR33744:SF15">
    <property type="entry name" value="CARBOHYDRATE DIACID REGULATOR"/>
    <property type="match status" value="1"/>
</dbReference>
<name>A0A0M0GJE2_SPOGL</name>
<dbReference type="Gene3D" id="1.10.10.2840">
    <property type="entry name" value="PucR C-terminal helix-turn-helix domain"/>
    <property type="match status" value="1"/>
</dbReference>
<dbReference type="RefSeq" id="WP_053436925.1">
    <property type="nucleotide sequence ID" value="NZ_LGUF01000007.1"/>
</dbReference>
<dbReference type="InterPro" id="IPR051448">
    <property type="entry name" value="CdaR-like_regulators"/>
</dbReference>
<dbReference type="InterPro" id="IPR025736">
    <property type="entry name" value="PucR_C-HTH_dom"/>
</dbReference>
<comment type="caution">
    <text evidence="2">The sequence shown here is derived from an EMBL/GenBank/DDBJ whole genome shotgun (WGS) entry which is preliminary data.</text>
</comment>
<dbReference type="InterPro" id="IPR042070">
    <property type="entry name" value="PucR_C-HTH_sf"/>
</dbReference>